<feature type="chain" id="PRO_5008898742" description="Latrophilin Cirl" evidence="18">
    <location>
        <begin position="29"/>
        <end position="1230"/>
    </location>
</feature>
<evidence type="ECO:0000256" key="13">
    <source>
        <dbReference type="ARBA" id="ARBA00023170"/>
    </source>
</evidence>
<dbReference type="FunFam" id="2.60.120.740:FF:000001">
    <property type="entry name" value="Adhesion G protein-coupled receptor L2"/>
    <property type="match status" value="1"/>
</dbReference>
<dbReference type="Gene3D" id="1.25.40.610">
    <property type="match status" value="1"/>
</dbReference>
<dbReference type="STRING" id="947166.A0A1D1VQN3"/>
<evidence type="ECO:0000259" key="21">
    <source>
        <dbReference type="PROSITE" id="PS50228"/>
    </source>
</evidence>
<dbReference type="PROSITE" id="PS50228">
    <property type="entry name" value="SUEL_LECTIN"/>
    <property type="match status" value="1"/>
</dbReference>
<dbReference type="GO" id="GO:0030246">
    <property type="term" value="F:carbohydrate binding"/>
    <property type="evidence" value="ECO:0007669"/>
    <property type="project" value="UniProtKB-KW"/>
</dbReference>
<reference evidence="23 24" key="1">
    <citation type="journal article" date="2016" name="Nat. Commun.">
        <title>Extremotolerant tardigrade genome and improved radiotolerance of human cultured cells by tardigrade-unique protein.</title>
        <authorList>
            <person name="Hashimoto T."/>
            <person name="Horikawa D.D."/>
            <person name="Saito Y."/>
            <person name="Kuwahara H."/>
            <person name="Kozuka-Hata H."/>
            <person name="Shin-I T."/>
            <person name="Minakuchi Y."/>
            <person name="Ohishi K."/>
            <person name="Motoyama A."/>
            <person name="Aizu T."/>
            <person name="Enomoto A."/>
            <person name="Kondo K."/>
            <person name="Tanaka S."/>
            <person name="Hara Y."/>
            <person name="Koshikawa S."/>
            <person name="Sagara H."/>
            <person name="Miura T."/>
            <person name="Yokobori S."/>
            <person name="Miyagawa K."/>
            <person name="Suzuki Y."/>
            <person name="Kubo T."/>
            <person name="Oyama M."/>
            <person name="Kohara Y."/>
            <person name="Fujiyama A."/>
            <person name="Arakawa K."/>
            <person name="Katayama T."/>
            <person name="Toyoda A."/>
            <person name="Kunieda T."/>
        </authorList>
    </citation>
    <scope>NUCLEOTIDE SEQUENCE [LARGE SCALE GENOMIC DNA]</scope>
    <source>
        <strain evidence="23 24">YOKOZUNA-1</strain>
    </source>
</reference>
<evidence type="ECO:0000256" key="3">
    <source>
        <dbReference type="ARBA" id="ARBA00010933"/>
    </source>
</evidence>
<protein>
    <recommendedName>
        <fullName evidence="25">Latrophilin Cirl</fullName>
    </recommendedName>
</protein>
<evidence type="ECO:0000256" key="4">
    <source>
        <dbReference type="ARBA" id="ARBA00022475"/>
    </source>
</evidence>
<feature type="domain" description="G-protein coupled receptors family 2 profile 1" evidence="20">
    <location>
        <begin position="248"/>
        <end position="305"/>
    </location>
</feature>
<feature type="compositionally biased region" description="Polar residues" evidence="16">
    <location>
        <begin position="972"/>
        <end position="983"/>
    </location>
</feature>
<dbReference type="Proteomes" id="UP000186922">
    <property type="component" value="Unassembled WGS sequence"/>
</dbReference>
<keyword evidence="13" id="KW-0675">Receptor</keyword>
<feature type="region of interest" description="Disordered" evidence="16">
    <location>
        <begin position="228"/>
        <end position="248"/>
    </location>
</feature>
<gene>
    <name evidence="23" type="primary">RvY_11657-1</name>
    <name evidence="23" type="synonym">RvY_11657.1</name>
    <name evidence="23" type="ORF">RvY_11657</name>
</gene>
<dbReference type="SMART" id="SM00008">
    <property type="entry name" value="HormR"/>
    <property type="match status" value="1"/>
</dbReference>
<evidence type="ECO:0000256" key="1">
    <source>
        <dbReference type="ARBA" id="ARBA00004651"/>
    </source>
</evidence>
<dbReference type="Pfam" id="PF02140">
    <property type="entry name" value="SUEL_Lectin"/>
    <property type="match status" value="1"/>
</dbReference>
<dbReference type="Gene3D" id="2.60.120.740">
    <property type="match status" value="1"/>
</dbReference>
<comment type="caution">
    <text evidence="23">The sequence shown here is derived from an EMBL/GenBank/DDBJ whole genome shotgun (WGS) entry which is preliminary data.</text>
</comment>
<dbReference type="Pfam" id="PF16489">
    <property type="entry name" value="GAIN"/>
    <property type="match status" value="1"/>
</dbReference>
<feature type="transmembrane region" description="Helical" evidence="17">
    <location>
        <begin position="808"/>
        <end position="834"/>
    </location>
</feature>
<dbReference type="InterPro" id="IPR000922">
    <property type="entry name" value="Lectin_gal-bd_dom"/>
</dbReference>
<dbReference type="Gene3D" id="4.10.1240.10">
    <property type="entry name" value="GPCR, family 2, extracellular hormone receptor domain"/>
    <property type="match status" value="1"/>
</dbReference>
<keyword evidence="14" id="KW-0325">Glycoprotein</keyword>
<evidence type="ECO:0000313" key="24">
    <source>
        <dbReference type="Proteomes" id="UP000186922"/>
    </source>
</evidence>
<dbReference type="InterPro" id="IPR017981">
    <property type="entry name" value="GPCR_2-like_7TM"/>
</dbReference>
<keyword evidence="15" id="KW-0807">Transducer</keyword>
<keyword evidence="7 18" id="KW-0732">Signal</keyword>
<dbReference type="GO" id="GO:0004930">
    <property type="term" value="F:G protein-coupled receptor activity"/>
    <property type="evidence" value="ECO:0007669"/>
    <property type="project" value="UniProtKB-KW"/>
</dbReference>
<dbReference type="EMBL" id="BDGG01000006">
    <property type="protein sequence ID" value="GAV00869.1"/>
    <property type="molecule type" value="Genomic_DNA"/>
</dbReference>
<feature type="domain" description="G-protein coupled receptors family 2 profile 2" evidence="22">
    <location>
        <begin position="618"/>
        <end position="864"/>
    </location>
</feature>
<dbReference type="Pfam" id="PF00002">
    <property type="entry name" value="7tm_2"/>
    <property type="match status" value="1"/>
</dbReference>
<proteinExistence type="inferred from homology"/>
<dbReference type="InterPro" id="IPR057244">
    <property type="entry name" value="GAIN_B"/>
</dbReference>
<dbReference type="PRINTS" id="PR00249">
    <property type="entry name" value="GPCRSECRETIN"/>
</dbReference>
<dbReference type="PROSITE" id="PS50261">
    <property type="entry name" value="G_PROTEIN_RECEP_F2_4"/>
    <property type="match status" value="1"/>
</dbReference>
<dbReference type="InterPro" id="IPR032471">
    <property type="entry name" value="AGRL2-4_GAIN_subdom_A"/>
</dbReference>
<feature type="transmembrane region" description="Helical" evidence="17">
    <location>
        <begin position="760"/>
        <end position="787"/>
    </location>
</feature>
<feature type="compositionally biased region" description="Polar residues" evidence="16">
    <location>
        <begin position="234"/>
        <end position="246"/>
    </location>
</feature>
<dbReference type="InterPro" id="IPR017983">
    <property type="entry name" value="GPCR_2_secretin-like_CS"/>
</dbReference>
<evidence type="ECO:0000256" key="6">
    <source>
        <dbReference type="ARBA" id="ARBA00022692"/>
    </source>
</evidence>
<evidence type="ECO:0000256" key="9">
    <source>
        <dbReference type="ARBA" id="ARBA00022989"/>
    </source>
</evidence>
<dbReference type="InterPro" id="IPR046338">
    <property type="entry name" value="GAIN_dom_sf"/>
</dbReference>
<dbReference type="GO" id="GO:0005886">
    <property type="term" value="C:plasma membrane"/>
    <property type="evidence" value="ECO:0007669"/>
    <property type="project" value="UniProtKB-SubCell"/>
</dbReference>
<feature type="compositionally biased region" description="Low complexity" evidence="16">
    <location>
        <begin position="172"/>
        <end position="199"/>
    </location>
</feature>
<feature type="domain" description="SUEL-type lectin" evidence="21">
    <location>
        <begin position="42"/>
        <end position="137"/>
    </location>
</feature>
<dbReference type="InterPro" id="IPR043159">
    <property type="entry name" value="Lectin_gal-bd_sf"/>
</dbReference>
<evidence type="ECO:0000259" key="20">
    <source>
        <dbReference type="PROSITE" id="PS50227"/>
    </source>
</evidence>
<keyword evidence="5" id="KW-0597">Phosphoprotein</keyword>
<feature type="transmembrane region" description="Helical" evidence="17">
    <location>
        <begin position="621"/>
        <end position="644"/>
    </location>
</feature>
<evidence type="ECO:0000256" key="16">
    <source>
        <dbReference type="SAM" id="MobiDB-lite"/>
    </source>
</evidence>
<keyword evidence="12" id="KW-1015">Disulfide bond</keyword>
<evidence type="ECO:0000256" key="15">
    <source>
        <dbReference type="ARBA" id="ARBA00023224"/>
    </source>
</evidence>
<feature type="signal peptide" evidence="18">
    <location>
        <begin position="1"/>
        <end position="28"/>
    </location>
</feature>
<dbReference type="PROSITE" id="PS50221">
    <property type="entry name" value="GAIN_B"/>
    <property type="match status" value="1"/>
</dbReference>
<evidence type="ECO:0000256" key="8">
    <source>
        <dbReference type="ARBA" id="ARBA00022734"/>
    </source>
</evidence>
<keyword evidence="6 17" id="KW-0812">Transmembrane</keyword>
<dbReference type="SUPFAM" id="SSF81321">
    <property type="entry name" value="Family A G protein-coupled receptor-like"/>
    <property type="match status" value="1"/>
</dbReference>
<keyword evidence="8" id="KW-0430">Lectin</keyword>
<feature type="transmembrane region" description="Helical" evidence="17">
    <location>
        <begin position="687"/>
        <end position="710"/>
    </location>
</feature>
<keyword evidence="11 17" id="KW-0472">Membrane</keyword>
<evidence type="ECO:0000256" key="2">
    <source>
        <dbReference type="ARBA" id="ARBA00007343"/>
    </source>
</evidence>
<evidence type="ECO:0000256" key="18">
    <source>
        <dbReference type="SAM" id="SignalP"/>
    </source>
</evidence>
<feature type="compositionally biased region" description="Polar residues" evidence="16">
    <location>
        <begin position="938"/>
        <end position="949"/>
    </location>
</feature>
<evidence type="ECO:0008006" key="25">
    <source>
        <dbReference type="Google" id="ProtNLM"/>
    </source>
</evidence>
<name>A0A1D1VQN3_RAMVA</name>
<dbReference type="SMART" id="SM00303">
    <property type="entry name" value="GPS"/>
    <property type="match status" value="1"/>
</dbReference>
<evidence type="ECO:0000256" key="7">
    <source>
        <dbReference type="ARBA" id="ARBA00022729"/>
    </source>
</evidence>
<dbReference type="OrthoDB" id="1100386at2759"/>
<dbReference type="GO" id="GO:0007166">
    <property type="term" value="P:cell surface receptor signaling pathway"/>
    <property type="evidence" value="ECO:0007669"/>
    <property type="project" value="InterPro"/>
</dbReference>
<evidence type="ECO:0000313" key="23">
    <source>
        <dbReference type="EMBL" id="GAV00869.1"/>
    </source>
</evidence>
<dbReference type="CDD" id="cd22830">
    <property type="entry name" value="Gal_Rha_Lectin_dCirl"/>
    <property type="match status" value="1"/>
</dbReference>
<dbReference type="PROSITE" id="PS50227">
    <property type="entry name" value="G_PROTEIN_RECEP_F2_3"/>
    <property type="match status" value="1"/>
</dbReference>
<dbReference type="InterPro" id="IPR000203">
    <property type="entry name" value="GPS"/>
</dbReference>
<evidence type="ECO:0000256" key="14">
    <source>
        <dbReference type="ARBA" id="ARBA00023180"/>
    </source>
</evidence>
<accession>A0A1D1VQN3</accession>
<evidence type="ECO:0000256" key="11">
    <source>
        <dbReference type="ARBA" id="ARBA00023136"/>
    </source>
</evidence>
<evidence type="ECO:0000256" key="5">
    <source>
        <dbReference type="ARBA" id="ARBA00022553"/>
    </source>
</evidence>
<dbReference type="Gene3D" id="1.20.1070.10">
    <property type="entry name" value="Rhodopsin 7-helix transmembrane proteins"/>
    <property type="match status" value="1"/>
</dbReference>
<comment type="similarity">
    <text evidence="3">Belongs to the G-protein coupled receptor 2 family. LN-TM7 subfamily.</text>
</comment>
<evidence type="ECO:0000259" key="19">
    <source>
        <dbReference type="PROSITE" id="PS50221"/>
    </source>
</evidence>
<dbReference type="InterPro" id="IPR001879">
    <property type="entry name" value="GPCR_2_extracellular_dom"/>
</dbReference>
<dbReference type="PANTHER" id="PTHR12011:SF347">
    <property type="entry name" value="FI21270P1-RELATED"/>
    <property type="match status" value="1"/>
</dbReference>
<dbReference type="Pfam" id="PF01825">
    <property type="entry name" value="GPS"/>
    <property type="match status" value="1"/>
</dbReference>
<keyword evidence="24" id="KW-1185">Reference proteome</keyword>
<feature type="transmembrane region" description="Helical" evidence="17">
    <location>
        <begin position="840"/>
        <end position="862"/>
    </location>
</feature>
<keyword evidence="10" id="KW-0297">G-protein coupled receptor</keyword>
<evidence type="ECO:0000256" key="10">
    <source>
        <dbReference type="ARBA" id="ARBA00023040"/>
    </source>
</evidence>
<evidence type="ECO:0000256" key="17">
    <source>
        <dbReference type="SAM" id="Phobius"/>
    </source>
</evidence>
<feature type="transmembrane region" description="Helical" evidence="17">
    <location>
        <begin position="722"/>
        <end position="748"/>
    </location>
</feature>
<dbReference type="PROSITE" id="PS00650">
    <property type="entry name" value="G_PROTEIN_RECEP_F2_2"/>
    <property type="match status" value="1"/>
</dbReference>
<feature type="domain" description="GAIN-B" evidence="19">
    <location>
        <begin position="429"/>
        <end position="612"/>
    </location>
</feature>
<comment type="similarity">
    <text evidence="2">Belongs to the G-protein coupled receptor 2 family. Adhesion G-protein coupled receptor (ADGR) subfamily.</text>
</comment>
<feature type="region of interest" description="Disordered" evidence="16">
    <location>
        <begin position="938"/>
        <end position="1009"/>
    </location>
</feature>
<evidence type="ECO:0000259" key="22">
    <source>
        <dbReference type="PROSITE" id="PS50261"/>
    </source>
</evidence>
<dbReference type="PANTHER" id="PTHR12011">
    <property type="entry name" value="ADHESION G-PROTEIN COUPLED RECEPTOR"/>
    <property type="match status" value="1"/>
</dbReference>
<sequence length="1230" mass="136122">MKTHLIMSIKRILASSFFFLGLVTVVLSQHTAGKSHKRETYACEGQTLKISCGGSSDGQNQRIRVLRANYGRFSIALCNPNGVVGWSTKCMSATSTQVLIERCAEKASCSVDVADKTFGDDPCPGTDKYLEVHYECTSESQTTIPEPQSLLPATSLPSVFQSRVFAVTTTTPTTTTSTTTTSTTTTTPTTTSSSTSTTTATLPFDPVTEEYLIASSTSDEATIKPLQTRARHQPVQSKQSSPNQVTEFCPPVLRNNIMWPKTPKGATAFEMCPRESKSYAEWSCDDQSPPQWRGLPDLSQCTSQWIDGLRREAGSDMPPEKVAENFAKQTAKETFSSGWDMVNAVEIIGKLVSRGSKGLVRTSDDEEQDVSVQKLGENVLKAGSNLLDVRHNASWEELGVDAKAQTATNLLDSLETTAFMLAENVPVGTILTSSDRNIVMGAGKLQTKTLAQSYRFPVNEEQFSKERISKSNIEFPAATLQQYSKDNIVKVVFLSFNNAGDYLSSEVPNKKIFNGEFTVNSKVITASLNNGQHKGTLKENVIITLEHTRPMLPGQKGVCAFWEHGVNKKDKTFVGRWSTEGCEGISQNADQTVCNCSHLTSFAVLVNVPGTPVYSSSLTNITLIGCSISIICLFLTLIILWSIRSLQTERSTIHKNLAFSLLAAEVFFLAGITQTHLPVGCHIFSAFMHYFFLATFLWCLFDGIHLYLLPVEVFEAEKSRRLWYYLAGYGVPLIIVAVCLGVDWTSYATAEYCWLRADNYFILGFVIPVGLIVIANLFFLSVALYFMCRSIGLKSALHARDPATYKQLKMWICGAFGLVFVMAITWIFGFMYLGNLETVIFAYVFTFLNSFQGVLIFFLVCFKNDQVRTAMRQLTASLAERLSRCFCSRSHSVYSANNGPSTDGPSFYQSAPPLDKEQQYITNYPAYWHTQLTHPTDVSRHSTVTSTLPPHSPPVPQCTCEHHDYPLHAQHPTATIEKTSSRSSNRDSGHESASCPSADSPPMHPTHIQQRTLYPPSFVRKSMCPHAIYNPRLQSRNARLYYGDVEHIYAEIESQHACMDEQCPYSDASDESNTSVYHRTGSDVSTDDDRCHHLTTVTVDEEGRVVPVFHSLEQKPLIKSLGPNNTMNIQHCQRHCEVRSAFRSLAKPNAHAKLRQAAKNQPVIFSNALAETGPYVNTMLDGNSGGNYNAFGLTSLRDGSQMVRRLPMNAMMAKSAQGCVAQGPVPFSEC</sequence>
<dbReference type="FunFam" id="1.20.1070.10:FF:000058">
    <property type="entry name" value="Adhesion G protein-coupled receptor F5"/>
    <property type="match status" value="1"/>
</dbReference>
<dbReference type="InterPro" id="IPR000832">
    <property type="entry name" value="GPCR_2_secretin-like"/>
</dbReference>
<dbReference type="AlphaFoldDB" id="A0A1D1VQN3"/>
<comment type="subcellular location">
    <subcellularLocation>
        <location evidence="1">Cell membrane</location>
        <topology evidence="1">Multi-pass membrane protein</topology>
    </subcellularLocation>
</comment>
<feature type="transmembrane region" description="Helical" evidence="17">
    <location>
        <begin position="656"/>
        <end position="675"/>
    </location>
</feature>
<keyword evidence="4" id="KW-1003">Cell membrane</keyword>
<dbReference type="InterPro" id="IPR036445">
    <property type="entry name" value="GPCR_2_extracell_dom_sf"/>
</dbReference>
<organism evidence="23 24">
    <name type="scientific">Ramazzottius varieornatus</name>
    <name type="common">Water bear</name>
    <name type="synonym">Tardigrade</name>
    <dbReference type="NCBI Taxonomy" id="947166"/>
    <lineage>
        <taxon>Eukaryota</taxon>
        <taxon>Metazoa</taxon>
        <taxon>Ecdysozoa</taxon>
        <taxon>Tardigrada</taxon>
        <taxon>Eutardigrada</taxon>
        <taxon>Parachela</taxon>
        <taxon>Hypsibioidea</taxon>
        <taxon>Ramazzottiidae</taxon>
        <taxon>Ramazzottius</taxon>
    </lineage>
</organism>
<dbReference type="Gene3D" id="2.60.220.50">
    <property type="match status" value="1"/>
</dbReference>
<evidence type="ECO:0000256" key="12">
    <source>
        <dbReference type="ARBA" id="ARBA00023157"/>
    </source>
</evidence>
<feature type="region of interest" description="Disordered" evidence="16">
    <location>
        <begin position="172"/>
        <end position="201"/>
    </location>
</feature>
<keyword evidence="9 17" id="KW-1133">Transmembrane helix</keyword>